<reference evidence="1 2" key="1">
    <citation type="submission" date="2024-04" db="EMBL/GenBank/DDBJ databases">
        <title>Draft Genome Sequence of Isolates Cultured from Underwater Hawaii Seamounts in the North Pacific Ocean.</title>
        <authorList>
            <person name="Sharma I."/>
            <person name="Darden B."/>
            <person name="Creggett J."/>
            <person name="Taylor S."/>
            <person name="Grant M.P."/>
            <person name="Scott J."/>
            <person name="Attles S."/>
            <person name="Walker S."/>
            <person name="Johnson G."/>
            <person name="St. Cloud C."/>
        </authorList>
    </citation>
    <scope>NUCLEOTIDE SEQUENCE [LARGE SCALE GENOMIC DNA]</scope>
    <source>
        <strain evidence="1 2">03GJ23</strain>
    </source>
</reference>
<dbReference type="Proteomes" id="UP001467669">
    <property type="component" value="Unassembled WGS sequence"/>
</dbReference>
<comment type="caution">
    <text evidence="1">The sequence shown here is derived from an EMBL/GenBank/DDBJ whole genome shotgun (WGS) entry which is preliminary data.</text>
</comment>
<proteinExistence type="predicted"/>
<dbReference type="RefSeq" id="WP_342407619.1">
    <property type="nucleotide sequence ID" value="NZ_JBCFXD010000012.1"/>
</dbReference>
<evidence type="ECO:0000313" key="1">
    <source>
        <dbReference type="EMBL" id="MEL7560656.1"/>
    </source>
</evidence>
<organism evidence="1 2">
    <name type="scientific">Stutzerimonas chloritidismutans</name>
    <name type="common">Pseudomonas chloritidismutans</name>
    <dbReference type="NCBI Taxonomy" id="203192"/>
    <lineage>
        <taxon>Bacteria</taxon>
        <taxon>Pseudomonadati</taxon>
        <taxon>Pseudomonadota</taxon>
        <taxon>Gammaproteobacteria</taxon>
        <taxon>Pseudomonadales</taxon>
        <taxon>Pseudomonadaceae</taxon>
        <taxon>Stutzerimonas</taxon>
    </lineage>
</organism>
<keyword evidence="2" id="KW-1185">Reference proteome</keyword>
<evidence type="ECO:0008006" key="3">
    <source>
        <dbReference type="Google" id="ProtNLM"/>
    </source>
</evidence>
<accession>A0ABU9ME48</accession>
<dbReference type="EMBL" id="JBCFXD010000012">
    <property type="protein sequence ID" value="MEL7560656.1"/>
    <property type="molecule type" value="Genomic_DNA"/>
</dbReference>
<name>A0ABU9ME48_STUCH</name>
<sequence>MKGFLPLVSFCLLVQLPMYALGEPRVKALEATRSEWSTYRFPLFKGASPALDRINTYLHVLEFDGLPARFEQSPFEQVWPKEDVGPGVTSLDYEIHEQNAGFVSVDIMSEYVGAYLSLGNRSYAFDLADGQPLTLPALLSEPGLQRLQKRISEARVARIEDFLAQLATDTPGEDAETVAIQRDMYERCLPLIRDAGIEHDRLVLEQTQLTLIAGRCSAHAIRALDDLGPFSNSFAYADLTDDLSPYGRCLLLKQRGDCAKLRKPQIAGVYHRDINHRRATLVITPPSADGASRALYFRDDTARMAELSLQHSDDGNLAKLRNLADDAAIAELRLGHDGQLSGTWQGVEGPQSLELR</sequence>
<evidence type="ECO:0000313" key="2">
    <source>
        <dbReference type="Proteomes" id="UP001467669"/>
    </source>
</evidence>
<protein>
    <recommendedName>
        <fullName evidence="3">DUF1254 domain-containing protein</fullName>
    </recommendedName>
</protein>
<gene>
    <name evidence="1" type="ORF">AAGW23_17565</name>
</gene>